<proteinExistence type="predicted"/>
<organism evidence="1">
    <name type="scientific">Absidia glauca</name>
    <name type="common">Pin mould</name>
    <dbReference type="NCBI Taxonomy" id="4829"/>
    <lineage>
        <taxon>Eukaryota</taxon>
        <taxon>Fungi</taxon>
        <taxon>Fungi incertae sedis</taxon>
        <taxon>Mucoromycota</taxon>
        <taxon>Mucoromycotina</taxon>
        <taxon>Mucoromycetes</taxon>
        <taxon>Mucorales</taxon>
        <taxon>Cunninghamellaceae</taxon>
        <taxon>Absidia</taxon>
    </lineage>
</organism>
<dbReference type="Proteomes" id="UP000078561">
    <property type="component" value="Unassembled WGS sequence"/>
</dbReference>
<gene>
    <name evidence="1" type="primary">ABSGL_10675.1 scaffold 12033</name>
</gene>
<dbReference type="STRING" id="4829.A0A163MGR2"/>
<dbReference type="OMA" id="DIMVTYQ"/>
<reference evidence="1" key="1">
    <citation type="submission" date="2016-04" db="EMBL/GenBank/DDBJ databases">
        <authorList>
            <person name="Evans L.H."/>
            <person name="Alamgir A."/>
            <person name="Owens N."/>
            <person name="Weber N.D."/>
            <person name="Virtaneva K."/>
            <person name="Barbian K."/>
            <person name="Babar A."/>
            <person name="Rosenke K."/>
        </authorList>
    </citation>
    <scope>NUCLEOTIDE SEQUENCE [LARGE SCALE GENOMIC DNA]</scope>
    <source>
        <strain evidence="1">CBS 101.48</strain>
    </source>
</reference>
<dbReference type="EMBL" id="LT554417">
    <property type="protein sequence ID" value="SAM04809.1"/>
    <property type="molecule type" value="Genomic_DNA"/>
</dbReference>
<evidence type="ECO:0008006" key="3">
    <source>
        <dbReference type="Google" id="ProtNLM"/>
    </source>
</evidence>
<keyword evidence="2" id="KW-1185">Reference proteome</keyword>
<evidence type="ECO:0000313" key="2">
    <source>
        <dbReference type="Proteomes" id="UP000078561"/>
    </source>
</evidence>
<dbReference type="OrthoDB" id="2443965at2759"/>
<protein>
    <recommendedName>
        <fullName evidence="3">DASH complex subunit DAD4</fullName>
    </recommendedName>
</protein>
<dbReference type="GO" id="GO:0042729">
    <property type="term" value="C:DASH complex"/>
    <property type="evidence" value="ECO:0007669"/>
    <property type="project" value="InterPro"/>
</dbReference>
<dbReference type="Pfam" id="PF08656">
    <property type="entry name" value="DASH_Dad3"/>
    <property type="match status" value="1"/>
</dbReference>
<sequence length="83" mass="9366">MRTLEDAILSETQILTENITKLLDLVTKTNRDDALQLIEKIRLVESKMALVSTFFQTSLYATNCIEEGVVDGQDEDTNRPAFS</sequence>
<dbReference type="InterPro" id="IPR013965">
    <property type="entry name" value="DASH_Dad3"/>
</dbReference>
<dbReference type="AlphaFoldDB" id="A0A163MGR2"/>
<dbReference type="InParanoid" id="A0A163MGR2"/>
<evidence type="ECO:0000313" key="1">
    <source>
        <dbReference type="EMBL" id="SAM04809.1"/>
    </source>
</evidence>
<dbReference type="GO" id="GO:0072686">
    <property type="term" value="C:mitotic spindle"/>
    <property type="evidence" value="ECO:0007669"/>
    <property type="project" value="InterPro"/>
</dbReference>
<accession>A0A163MGR2</accession>
<dbReference type="GO" id="GO:0008608">
    <property type="term" value="P:attachment of spindle microtubules to kinetochore"/>
    <property type="evidence" value="ECO:0007669"/>
    <property type="project" value="InterPro"/>
</dbReference>
<name>A0A163MGR2_ABSGL</name>